<comment type="caution">
    <text evidence="2">The sequence shown here is derived from an EMBL/GenBank/DDBJ whole genome shotgun (WGS) entry which is preliminary data.</text>
</comment>
<sequence length="168" mass="17355">MRRACLSIAAMATLLIMTGCSGPPPLYVDGGYVRLNANPQAPSAAYFTIHGGGDPVVLRGVTTDEAVRLEIHESMTQGGMASMKPVDSVDIPAGKTVKFAPGGKHIMLWGVNAQTVADGKISFTFIFSNGDRILADAVVQKPDGSAANAAAGNAAAGDHMENMANMAH</sequence>
<dbReference type="Gene3D" id="2.60.40.1890">
    <property type="entry name" value="PCu(A)C copper chaperone"/>
    <property type="match status" value="1"/>
</dbReference>
<evidence type="ECO:0000313" key="2">
    <source>
        <dbReference type="EMBL" id="MBT2185777.1"/>
    </source>
</evidence>
<keyword evidence="1" id="KW-0732">Signal</keyword>
<dbReference type="Pfam" id="PF04314">
    <property type="entry name" value="PCuAC"/>
    <property type="match status" value="1"/>
</dbReference>
<dbReference type="InterPro" id="IPR007410">
    <property type="entry name" value="LpqE-like"/>
</dbReference>
<dbReference type="PROSITE" id="PS51257">
    <property type="entry name" value="PROKAR_LIPOPROTEIN"/>
    <property type="match status" value="1"/>
</dbReference>
<dbReference type="Proteomes" id="UP001138757">
    <property type="component" value="Unassembled WGS sequence"/>
</dbReference>
<proteinExistence type="predicted"/>
<reference evidence="2" key="1">
    <citation type="submission" date="2021-05" db="EMBL/GenBank/DDBJ databases">
        <title>Genome of Sphingobium sp. strain.</title>
        <authorList>
            <person name="Fan R."/>
        </authorList>
    </citation>
    <scope>NUCLEOTIDE SEQUENCE</scope>
    <source>
        <strain evidence="2">H33</strain>
    </source>
</reference>
<dbReference type="SUPFAM" id="SSF110087">
    <property type="entry name" value="DR1885-like metal-binding protein"/>
    <property type="match status" value="1"/>
</dbReference>
<feature type="chain" id="PRO_5040789163" evidence="1">
    <location>
        <begin position="22"/>
        <end position="168"/>
    </location>
</feature>
<feature type="signal peptide" evidence="1">
    <location>
        <begin position="1"/>
        <end position="21"/>
    </location>
</feature>
<dbReference type="PANTHER" id="PTHR36302:SF1">
    <property type="entry name" value="COPPER CHAPERONE PCU(A)C"/>
    <property type="match status" value="1"/>
</dbReference>
<gene>
    <name evidence="2" type="ORF">KK488_02325</name>
</gene>
<evidence type="ECO:0000256" key="1">
    <source>
        <dbReference type="SAM" id="SignalP"/>
    </source>
</evidence>
<dbReference type="EMBL" id="JAHGAW010000001">
    <property type="protein sequence ID" value="MBT2185777.1"/>
    <property type="molecule type" value="Genomic_DNA"/>
</dbReference>
<accession>A0A9X1D818</accession>
<dbReference type="InterPro" id="IPR036182">
    <property type="entry name" value="PCuAC_sf"/>
</dbReference>
<dbReference type="AlphaFoldDB" id="A0A9X1D818"/>
<name>A0A9X1D818_9SPHN</name>
<protein>
    <submittedName>
        <fullName evidence="2">Copper chaperone PCu(A)C</fullName>
    </submittedName>
</protein>
<dbReference type="RefSeq" id="WP_214621502.1">
    <property type="nucleotide sequence ID" value="NZ_JAHGAW010000001.1"/>
</dbReference>
<dbReference type="InterPro" id="IPR058248">
    <property type="entry name" value="Lxx211020-like"/>
</dbReference>
<keyword evidence="3" id="KW-1185">Reference proteome</keyword>
<evidence type="ECO:0000313" key="3">
    <source>
        <dbReference type="Proteomes" id="UP001138757"/>
    </source>
</evidence>
<dbReference type="PANTHER" id="PTHR36302">
    <property type="entry name" value="BLR7088 PROTEIN"/>
    <property type="match status" value="1"/>
</dbReference>
<organism evidence="2 3">
    <name type="scientific">Sphingobium nicotianae</name>
    <dbReference type="NCBI Taxonomy" id="2782607"/>
    <lineage>
        <taxon>Bacteria</taxon>
        <taxon>Pseudomonadati</taxon>
        <taxon>Pseudomonadota</taxon>
        <taxon>Alphaproteobacteria</taxon>
        <taxon>Sphingomonadales</taxon>
        <taxon>Sphingomonadaceae</taxon>
        <taxon>Sphingobium</taxon>
    </lineage>
</organism>